<evidence type="ECO:0000259" key="5">
    <source>
        <dbReference type="PROSITE" id="PS50865"/>
    </source>
</evidence>
<evidence type="ECO:0000256" key="2">
    <source>
        <dbReference type="ARBA" id="ARBA00022771"/>
    </source>
</evidence>
<keyword evidence="7" id="KW-1185">Reference proteome</keyword>
<keyword evidence="3" id="KW-0862">Zinc</keyword>
<dbReference type="InterPro" id="IPR002893">
    <property type="entry name" value="Znf_MYND"/>
</dbReference>
<evidence type="ECO:0000313" key="7">
    <source>
        <dbReference type="Proteomes" id="UP000076532"/>
    </source>
</evidence>
<dbReference type="OrthoDB" id="341421at2759"/>
<organism evidence="6 7">
    <name type="scientific">Athelia psychrophila</name>
    <dbReference type="NCBI Taxonomy" id="1759441"/>
    <lineage>
        <taxon>Eukaryota</taxon>
        <taxon>Fungi</taxon>
        <taxon>Dikarya</taxon>
        <taxon>Basidiomycota</taxon>
        <taxon>Agaricomycotina</taxon>
        <taxon>Agaricomycetes</taxon>
        <taxon>Agaricomycetidae</taxon>
        <taxon>Atheliales</taxon>
        <taxon>Atheliaceae</taxon>
        <taxon>Athelia</taxon>
    </lineage>
</organism>
<evidence type="ECO:0000256" key="1">
    <source>
        <dbReference type="ARBA" id="ARBA00022723"/>
    </source>
</evidence>
<reference evidence="6 7" key="1">
    <citation type="journal article" date="2016" name="Mol. Biol. Evol.">
        <title>Comparative Genomics of Early-Diverging Mushroom-Forming Fungi Provides Insights into the Origins of Lignocellulose Decay Capabilities.</title>
        <authorList>
            <person name="Nagy L.G."/>
            <person name="Riley R."/>
            <person name="Tritt A."/>
            <person name="Adam C."/>
            <person name="Daum C."/>
            <person name="Floudas D."/>
            <person name="Sun H."/>
            <person name="Yadav J.S."/>
            <person name="Pangilinan J."/>
            <person name="Larsson K.H."/>
            <person name="Matsuura K."/>
            <person name="Barry K."/>
            <person name="Labutti K."/>
            <person name="Kuo R."/>
            <person name="Ohm R.A."/>
            <person name="Bhattacharya S.S."/>
            <person name="Shirouzu T."/>
            <person name="Yoshinaga Y."/>
            <person name="Martin F.M."/>
            <person name="Grigoriev I.V."/>
            <person name="Hibbett D.S."/>
        </authorList>
    </citation>
    <scope>NUCLEOTIDE SEQUENCE [LARGE SCALE GENOMIC DNA]</scope>
    <source>
        <strain evidence="6 7">CBS 109695</strain>
    </source>
</reference>
<dbReference type="AlphaFoldDB" id="A0A166HEU8"/>
<name>A0A166HEU8_9AGAM</name>
<proteinExistence type="predicted"/>
<gene>
    <name evidence="6" type="ORF">FIBSPDRAFT_933202</name>
</gene>
<dbReference type="Proteomes" id="UP000076532">
    <property type="component" value="Unassembled WGS sequence"/>
</dbReference>
<evidence type="ECO:0000256" key="3">
    <source>
        <dbReference type="ARBA" id="ARBA00022833"/>
    </source>
</evidence>
<keyword evidence="2 4" id="KW-0863">Zinc-finger</keyword>
<dbReference type="PROSITE" id="PS50865">
    <property type="entry name" value="ZF_MYND_2"/>
    <property type="match status" value="1"/>
</dbReference>
<dbReference type="Pfam" id="PF01753">
    <property type="entry name" value="zf-MYND"/>
    <property type="match status" value="1"/>
</dbReference>
<keyword evidence="1" id="KW-0479">Metal-binding</keyword>
<feature type="domain" description="MYND-type" evidence="5">
    <location>
        <begin position="242"/>
        <end position="279"/>
    </location>
</feature>
<protein>
    <recommendedName>
        <fullName evidence="5">MYND-type domain-containing protein</fullName>
    </recommendedName>
</protein>
<dbReference type="Gene3D" id="6.10.140.2220">
    <property type="match status" value="1"/>
</dbReference>
<dbReference type="SUPFAM" id="SSF144232">
    <property type="entry name" value="HIT/MYND zinc finger-like"/>
    <property type="match status" value="1"/>
</dbReference>
<evidence type="ECO:0000256" key="4">
    <source>
        <dbReference type="PROSITE-ProRule" id="PRU00134"/>
    </source>
</evidence>
<accession>A0A166HEU8</accession>
<dbReference type="EMBL" id="KV417569">
    <property type="protein sequence ID" value="KZP18786.1"/>
    <property type="molecule type" value="Genomic_DNA"/>
</dbReference>
<dbReference type="GO" id="GO:0008270">
    <property type="term" value="F:zinc ion binding"/>
    <property type="evidence" value="ECO:0007669"/>
    <property type="project" value="UniProtKB-KW"/>
</dbReference>
<dbReference type="STRING" id="436010.A0A166HEU8"/>
<evidence type="ECO:0000313" key="6">
    <source>
        <dbReference type="EMBL" id="KZP18786.1"/>
    </source>
</evidence>
<dbReference type="PROSITE" id="PS01360">
    <property type="entry name" value="ZF_MYND_1"/>
    <property type="match status" value="1"/>
</dbReference>
<sequence>MDQIREDLFAQLTALDVDLPRGTKMTNVALDKRLGQALDASQTINEVLVSASLEPSTLEPWSLARDLVGAVQRTNLQEAAQNQATKLSGTTAMQGNIFMEVRQCILAFATHAEQGHNMFLLKDEAQESGCIIRVDQVLTVDEGCPVFVVYYKEIRKSSTRSVQEVYGDIVGTRILAVGTKTTRLERAMLVKLMEINSKRISADYQPKTRPQWEDSTFRLSFILPLGAINPRDLGKLTRNDGCAHCGDAKALSRCAGCQAVQYCSKECQKQDWKWHKSSCRSLKDGHWRHFKFVLSPVPGKYLTNISLRDTLASIKSASDRVVAPGDNTPPPDIHGDKLFMVKVQELVNSGPPNVYIYDRQRSFQVYMLESGEPEAFGEAMKAMKAPHPMAVKMYRWAKRVGDFELSVCFDRQPETIPLW</sequence>